<accession>A0A540MAL0</accession>
<comment type="subcellular location">
    <subcellularLocation>
        <location evidence="1">Membrane</location>
        <topology evidence="1">Multi-pass membrane protein</topology>
    </subcellularLocation>
</comment>
<feature type="domain" description="PGG" evidence="9">
    <location>
        <begin position="405"/>
        <end position="515"/>
    </location>
</feature>
<evidence type="ECO:0000259" key="9">
    <source>
        <dbReference type="Pfam" id="PF13962"/>
    </source>
</evidence>
<dbReference type="PANTHER" id="PTHR24186:SF46">
    <property type="entry name" value="PROTEIN ACCELERATED CELL DEATH 6-LIKE"/>
    <property type="match status" value="1"/>
</dbReference>
<evidence type="ECO:0000256" key="5">
    <source>
        <dbReference type="ARBA" id="ARBA00023043"/>
    </source>
</evidence>
<dbReference type="GO" id="GO:0005886">
    <property type="term" value="C:plasma membrane"/>
    <property type="evidence" value="ECO:0007669"/>
    <property type="project" value="TreeGrafter"/>
</dbReference>
<dbReference type="Pfam" id="PF12796">
    <property type="entry name" value="Ank_2"/>
    <property type="match status" value="3"/>
</dbReference>
<evidence type="ECO:0000256" key="4">
    <source>
        <dbReference type="ARBA" id="ARBA00022989"/>
    </source>
</evidence>
<proteinExistence type="predicted"/>
<sequence length="575" mass="64024">MDPRLYKSAKSGDVYILKQILNDNRSLLYQLTPRGNTALHVAVQFGHKNVVTEIYSRCRFLLTQPNSDGDTPLHVAARVGSFSIVYYLVREIQFMSQEDFVNTNIGVFETLRIGNKGNNTVLHEAARNGHAKVVEFLLKVDPKLACFENDNGESPLYLAARGDVLEIVDQILRSTPSSAHGGPEGETALHAAVIEKHFDIVEVLLRFKQQLVKETDHQGRTPLHYAASLGDHKTVRRLLEIDTSTAYVLDKEGQSPIHVAAREGRGCVISEIIQHCPDSGELVDPFGRNTLHIAIQGGQVNVVRYILETPDLEGLINQPDVDGNTPLHLATIERKTWILYYLMWDGRVNQRSKNKYGQTASDVDRSIKECSLRFPMNIICTPHAWLGNIKFYQRAERAEASAVQTYREMGQTLLVVATLITTVTFTAAFTMPGGYNNDVGPHQGVALLQSNENFKWFIISDTIAMTCSINAACLLFGGTVNGNGSVYIYYLTGAAALTYIALQSTAIAFTTGILAVLPHQQFAKTFGLLVGITFNVSTFLLLSQLVPIVYRKLEACRLLFSHLYRKLKCKIRNKH</sequence>
<feature type="transmembrane region" description="Helical" evidence="8">
    <location>
        <begin position="526"/>
        <end position="550"/>
    </location>
</feature>
<feature type="repeat" description="ANK" evidence="7">
    <location>
        <begin position="184"/>
        <end position="206"/>
    </location>
</feature>
<feature type="repeat" description="ANK" evidence="7">
    <location>
        <begin position="68"/>
        <end position="90"/>
    </location>
</feature>
<dbReference type="InterPro" id="IPR002110">
    <property type="entry name" value="Ankyrin_rpt"/>
</dbReference>
<dbReference type="PROSITE" id="PS50297">
    <property type="entry name" value="ANK_REP_REGION"/>
    <property type="match status" value="5"/>
</dbReference>
<dbReference type="Proteomes" id="UP000315295">
    <property type="component" value="Unassembled WGS sequence"/>
</dbReference>
<feature type="transmembrane region" description="Helical" evidence="8">
    <location>
        <begin position="454"/>
        <end position="476"/>
    </location>
</feature>
<dbReference type="STRING" id="106549.A0A540MAL0"/>
<dbReference type="EMBL" id="VIEB01000306">
    <property type="protein sequence ID" value="TQD95766.1"/>
    <property type="molecule type" value="Genomic_DNA"/>
</dbReference>
<feature type="transmembrane region" description="Helical" evidence="8">
    <location>
        <begin position="413"/>
        <end position="434"/>
    </location>
</feature>
<evidence type="ECO:0000313" key="10">
    <source>
        <dbReference type="EMBL" id="TQD95766.1"/>
    </source>
</evidence>
<dbReference type="SUPFAM" id="SSF48403">
    <property type="entry name" value="Ankyrin repeat"/>
    <property type="match status" value="1"/>
</dbReference>
<gene>
    <name evidence="10" type="ORF">C1H46_018605</name>
</gene>
<evidence type="ECO:0000256" key="3">
    <source>
        <dbReference type="ARBA" id="ARBA00022737"/>
    </source>
</evidence>
<evidence type="ECO:0000256" key="6">
    <source>
        <dbReference type="ARBA" id="ARBA00023136"/>
    </source>
</evidence>
<dbReference type="Gene3D" id="1.25.40.20">
    <property type="entry name" value="Ankyrin repeat-containing domain"/>
    <property type="match status" value="3"/>
</dbReference>
<evidence type="ECO:0000256" key="7">
    <source>
        <dbReference type="PROSITE-ProRule" id="PRU00023"/>
    </source>
</evidence>
<feature type="repeat" description="ANK" evidence="7">
    <location>
        <begin position="117"/>
        <end position="139"/>
    </location>
</feature>
<dbReference type="PANTHER" id="PTHR24186">
    <property type="entry name" value="PROTEIN PHOSPHATASE 1 REGULATORY SUBUNIT"/>
    <property type="match status" value="1"/>
</dbReference>
<dbReference type="Pfam" id="PF00023">
    <property type="entry name" value="Ank"/>
    <property type="match status" value="1"/>
</dbReference>
<keyword evidence="6 8" id="KW-0472">Membrane</keyword>
<dbReference type="SMART" id="SM00248">
    <property type="entry name" value="ANK"/>
    <property type="match status" value="9"/>
</dbReference>
<name>A0A540MAL0_MALBA</name>
<dbReference type="InterPro" id="IPR026961">
    <property type="entry name" value="PGG_dom"/>
</dbReference>
<keyword evidence="5 7" id="KW-0040">ANK repeat</keyword>
<comment type="caution">
    <text evidence="10">The sequence shown here is derived from an EMBL/GenBank/DDBJ whole genome shotgun (WGS) entry which is preliminary data.</text>
</comment>
<evidence type="ECO:0000256" key="1">
    <source>
        <dbReference type="ARBA" id="ARBA00004141"/>
    </source>
</evidence>
<evidence type="ECO:0000256" key="8">
    <source>
        <dbReference type="SAM" id="Phobius"/>
    </source>
</evidence>
<dbReference type="AlphaFoldDB" id="A0A540MAL0"/>
<dbReference type="Pfam" id="PF13962">
    <property type="entry name" value="PGG"/>
    <property type="match status" value="1"/>
</dbReference>
<protein>
    <recommendedName>
        <fullName evidence="9">PGG domain-containing protein</fullName>
    </recommendedName>
</protein>
<feature type="repeat" description="ANK" evidence="7">
    <location>
        <begin position="218"/>
        <end position="240"/>
    </location>
</feature>
<keyword evidence="4 8" id="KW-1133">Transmembrane helix</keyword>
<feature type="transmembrane region" description="Helical" evidence="8">
    <location>
        <begin position="488"/>
        <end position="514"/>
    </location>
</feature>
<dbReference type="InterPro" id="IPR036770">
    <property type="entry name" value="Ankyrin_rpt-contain_sf"/>
</dbReference>
<feature type="repeat" description="ANK" evidence="7">
    <location>
        <begin position="286"/>
        <end position="308"/>
    </location>
</feature>
<keyword evidence="2 8" id="KW-0812">Transmembrane</keyword>
<keyword evidence="3" id="KW-0677">Repeat</keyword>
<reference evidence="10 11" key="1">
    <citation type="journal article" date="2019" name="G3 (Bethesda)">
        <title>Sequencing of a Wild Apple (Malus baccata) Genome Unravels the Differences Between Cultivated and Wild Apple Species Regarding Disease Resistance and Cold Tolerance.</title>
        <authorList>
            <person name="Chen X."/>
        </authorList>
    </citation>
    <scope>NUCLEOTIDE SEQUENCE [LARGE SCALE GENOMIC DNA]</scope>
    <source>
        <strain evidence="11">cv. Shandingzi</strain>
        <tissue evidence="10">Leaves</tissue>
    </source>
</reference>
<evidence type="ECO:0000256" key="2">
    <source>
        <dbReference type="ARBA" id="ARBA00022692"/>
    </source>
</evidence>
<keyword evidence="11" id="KW-1185">Reference proteome</keyword>
<organism evidence="10 11">
    <name type="scientific">Malus baccata</name>
    <name type="common">Siberian crab apple</name>
    <name type="synonym">Pyrus baccata</name>
    <dbReference type="NCBI Taxonomy" id="106549"/>
    <lineage>
        <taxon>Eukaryota</taxon>
        <taxon>Viridiplantae</taxon>
        <taxon>Streptophyta</taxon>
        <taxon>Embryophyta</taxon>
        <taxon>Tracheophyta</taxon>
        <taxon>Spermatophyta</taxon>
        <taxon>Magnoliopsida</taxon>
        <taxon>eudicotyledons</taxon>
        <taxon>Gunneridae</taxon>
        <taxon>Pentapetalae</taxon>
        <taxon>rosids</taxon>
        <taxon>fabids</taxon>
        <taxon>Rosales</taxon>
        <taxon>Rosaceae</taxon>
        <taxon>Amygdaloideae</taxon>
        <taxon>Maleae</taxon>
        <taxon>Malus</taxon>
    </lineage>
</organism>
<dbReference type="PROSITE" id="PS50088">
    <property type="entry name" value="ANK_REPEAT"/>
    <property type="match status" value="5"/>
</dbReference>
<evidence type="ECO:0000313" key="11">
    <source>
        <dbReference type="Proteomes" id="UP000315295"/>
    </source>
</evidence>